<keyword evidence="3" id="KW-0808">Transferase</keyword>
<gene>
    <name evidence="6" type="ORF">W7K_07955</name>
</gene>
<dbReference type="PANTHER" id="PTHR43630">
    <property type="entry name" value="POLY-BETA-1,6-N-ACETYL-D-GLUCOSAMINE SYNTHASE"/>
    <property type="match status" value="1"/>
</dbReference>
<evidence type="ECO:0000256" key="1">
    <source>
        <dbReference type="ARBA" id="ARBA00006739"/>
    </source>
</evidence>
<keyword evidence="4" id="KW-0812">Transmembrane</keyword>
<evidence type="ECO:0000256" key="2">
    <source>
        <dbReference type="ARBA" id="ARBA00022676"/>
    </source>
</evidence>
<feature type="transmembrane region" description="Helical" evidence="4">
    <location>
        <begin position="6"/>
        <end position="24"/>
    </location>
</feature>
<keyword evidence="4" id="KW-0472">Membrane</keyword>
<reference evidence="6 7" key="1">
    <citation type="journal article" date="2012" name="J. Bacteriol.">
        <title>Genome sequence of a novel nicotine-degrading strain, Pseudomonas geniculata N1.</title>
        <authorList>
            <person name="Tang H."/>
            <person name="Yu H."/>
            <person name="Tai C."/>
            <person name="Huang K."/>
            <person name="Liu Y."/>
            <person name="Wang L."/>
            <person name="Yao Y."/>
            <person name="Wu G."/>
            <person name="Xu P."/>
        </authorList>
    </citation>
    <scope>NUCLEOTIDE SEQUENCE [LARGE SCALE GENOMIC DNA]</scope>
    <source>
        <strain evidence="6 7">N1</strain>
    </source>
</reference>
<dbReference type="InterPro" id="IPR001173">
    <property type="entry name" value="Glyco_trans_2-like"/>
</dbReference>
<dbReference type="GO" id="GO:0016757">
    <property type="term" value="F:glycosyltransferase activity"/>
    <property type="evidence" value="ECO:0007669"/>
    <property type="project" value="UniProtKB-KW"/>
</dbReference>
<evidence type="ECO:0000313" key="6">
    <source>
        <dbReference type="EMBL" id="KOE99758.1"/>
    </source>
</evidence>
<dbReference type="OrthoDB" id="9766971at2"/>
<evidence type="ECO:0000256" key="4">
    <source>
        <dbReference type="SAM" id="Phobius"/>
    </source>
</evidence>
<dbReference type="Pfam" id="PF00535">
    <property type="entry name" value="Glycos_transf_2"/>
    <property type="match status" value="1"/>
</dbReference>
<proteinExistence type="inferred from homology"/>
<evidence type="ECO:0000313" key="7">
    <source>
        <dbReference type="Proteomes" id="UP000036890"/>
    </source>
</evidence>
<comment type="caution">
    <text evidence="6">The sequence shown here is derived from an EMBL/GenBank/DDBJ whole genome shotgun (WGS) entry which is preliminary data.</text>
</comment>
<organism evidence="6 7">
    <name type="scientific">Stenotrophomonas geniculata N1</name>
    <dbReference type="NCBI Taxonomy" id="1167641"/>
    <lineage>
        <taxon>Bacteria</taxon>
        <taxon>Pseudomonadati</taxon>
        <taxon>Pseudomonadota</taxon>
        <taxon>Gammaproteobacteria</taxon>
        <taxon>Lysobacterales</taxon>
        <taxon>Lysobacteraceae</taxon>
        <taxon>Stenotrophomonas</taxon>
    </lineage>
</organism>
<name>A0A0L8ABI8_9GAMM</name>
<sequence>MLITLLILFTAACVLAVIYPYLIYPAMLAAWKVRPVRQGPPDCGDGADFTLLFCAYNEASAMPQKLANLRELRKQYPAMQFMAFDDGSADGTADLIEQGAPFVKLVRGGGRNGKAHGMKLMAGRATSRYLIFTDANVLLDLQAPHALFACYADEEVGGICGALHYLGADGSATAAVGGLYWRLEEKIKDLESRSGSVMGADGSIFSIRTALYPSFPDTVLDDFTVSMEVVFKGLRLIKCNDVVAYEQLVSVRADEFARKVRISARAFHTHTVLTSRRRNLKFGNRFRYFSHKTLRWFGGAFLLAGTAAGVATLSLISPVLGMVSVLALIAVAIAGTKTTRGPLSSLVEVVLAMLATLQGVARAVRGQTFAVWNPAKSR</sequence>
<evidence type="ECO:0000259" key="5">
    <source>
        <dbReference type="Pfam" id="PF00535"/>
    </source>
</evidence>
<evidence type="ECO:0000256" key="3">
    <source>
        <dbReference type="ARBA" id="ARBA00022679"/>
    </source>
</evidence>
<dbReference type="PANTHER" id="PTHR43630:SF1">
    <property type="entry name" value="POLY-BETA-1,6-N-ACETYL-D-GLUCOSAMINE SYNTHASE"/>
    <property type="match status" value="1"/>
</dbReference>
<dbReference type="AlphaFoldDB" id="A0A0L8ABI8"/>
<dbReference type="GeneID" id="86939775"/>
<dbReference type="Proteomes" id="UP000036890">
    <property type="component" value="Unassembled WGS sequence"/>
</dbReference>
<dbReference type="GO" id="GO:0016301">
    <property type="term" value="F:kinase activity"/>
    <property type="evidence" value="ECO:0007669"/>
    <property type="project" value="UniProtKB-KW"/>
</dbReference>
<dbReference type="Gene3D" id="3.90.550.10">
    <property type="entry name" value="Spore Coat Polysaccharide Biosynthesis Protein SpsA, Chain A"/>
    <property type="match status" value="1"/>
</dbReference>
<dbReference type="SUPFAM" id="SSF53448">
    <property type="entry name" value="Nucleotide-diphospho-sugar transferases"/>
    <property type="match status" value="1"/>
</dbReference>
<feature type="domain" description="Glycosyltransferase 2-like" evidence="5">
    <location>
        <begin position="53"/>
        <end position="169"/>
    </location>
</feature>
<accession>A0A0L8ABI8</accession>
<dbReference type="EMBL" id="AJLO02000016">
    <property type="protein sequence ID" value="KOE99758.1"/>
    <property type="molecule type" value="Genomic_DNA"/>
</dbReference>
<comment type="similarity">
    <text evidence="1">Belongs to the glycosyltransferase 2 family.</text>
</comment>
<dbReference type="RefSeq" id="WP_010484731.1">
    <property type="nucleotide sequence ID" value="NZ_AJLO02000016.1"/>
</dbReference>
<feature type="transmembrane region" description="Helical" evidence="4">
    <location>
        <begin position="294"/>
        <end position="313"/>
    </location>
</feature>
<keyword evidence="2" id="KW-0328">Glycosyltransferase</keyword>
<keyword evidence="6" id="KW-0418">Kinase</keyword>
<protein>
    <submittedName>
        <fullName evidence="6">Histidine kinase</fullName>
    </submittedName>
</protein>
<dbReference type="InterPro" id="IPR029044">
    <property type="entry name" value="Nucleotide-diphossugar_trans"/>
</dbReference>
<keyword evidence="4" id="KW-1133">Transmembrane helix</keyword>